<dbReference type="Proteomes" id="UP000887576">
    <property type="component" value="Unplaced"/>
</dbReference>
<proteinExistence type="predicted"/>
<accession>A0AC34QB46</accession>
<reference evidence="2" key="1">
    <citation type="submission" date="2022-11" db="UniProtKB">
        <authorList>
            <consortium name="WormBaseParasite"/>
        </authorList>
    </citation>
    <scope>IDENTIFICATION</scope>
</reference>
<sequence length="203" mass="22269">MHQTGPSHREKKKVKPDSRRKQTENRRQTPNPPKEAKKASKSSSRRKRNRRRTEKDCAPESTQVPSDGKDAVVTSDQDKKLQGGAVGIETAENYIQFVPLCKMNQQNPANAAPPEPEPGQLPPGVMPAEDDYMKVPAQVSAPSPQPQPNVPNPATPALPQPQNYENLDVDVNAAPPPPPPPAPKTKDANSTRKKKKKPAKRHS</sequence>
<name>A0AC34QB46_9BILA</name>
<evidence type="ECO:0000313" key="1">
    <source>
        <dbReference type="Proteomes" id="UP000887576"/>
    </source>
</evidence>
<organism evidence="1 2">
    <name type="scientific">Panagrolaimus sp. JU765</name>
    <dbReference type="NCBI Taxonomy" id="591449"/>
    <lineage>
        <taxon>Eukaryota</taxon>
        <taxon>Metazoa</taxon>
        <taxon>Ecdysozoa</taxon>
        <taxon>Nematoda</taxon>
        <taxon>Chromadorea</taxon>
        <taxon>Rhabditida</taxon>
        <taxon>Tylenchina</taxon>
        <taxon>Panagrolaimomorpha</taxon>
        <taxon>Panagrolaimoidea</taxon>
        <taxon>Panagrolaimidae</taxon>
        <taxon>Panagrolaimus</taxon>
    </lineage>
</organism>
<evidence type="ECO:0000313" key="2">
    <source>
        <dbReference type="WBParaSite" id="JU765_v2.g14589.t1"/>
    </source>
</evidence>
<protein>
    <submittedName>
        <fullName evidence="2">Uncharacterized protein</fullName>
    </submittedName>
</protein>
<dbReference type="WBParaSite" id="JU765_v2.g14589.t1">
    <property type="protein sequence ID" value="JU765_v2.g14589.t1"/>
    <property type="gene ID" value="JU765_v2.g14589"/>
</dbReference>